<dbReference type="RefSeq" id="WP_035325758.1">
    <property type="nucleotide sequence ID" value="NZ_CP015125.1"/>
</dbReference>
<accession>A0A0A2GTP9</accession>
<feature type="domain" description="Outer membrane protein beta-barrel" evidence="2">
    <location>
        <begin position="766"/>
        <end position="907"/>
    </location>
</feature>
<evidence type="ECO:0000313" key="3">
    <source>
        <dbReference type="EMBL" id="KGO06632.1"/>
    </source>
</evidence>
<dbReference type="AlphaFoldDB" id="A0A0A2GTP9"/>
<dbReference type="SUPFAM" id="SSF56935">
    <property type="entry name" value="Porins"/>
    <property type="match status" value="1"/>
</dbReference>
<evidence type="ECO:0000313" key="4">
    <source>
        <dbReference type="Proteomes" id="UP000030140"/>
    </source>
</evidence>
<keyword evidence="3" id="KW-0675">Receptor</keyword>
<name>A0A0A2GTP9_9FLAO</name>
<comment type="caution">
    <text evidence="3">The sequence shown here is derived from an EMBL/GenBank/DDBJ whole genome shotgun (WGS) entry which is preliminary data.</text>
</comment>
<dbReference type="Pfam" id="PF14905">
    <property type="entry name" value="OMP_b-brl_3"/>
    <property type="match status" value="2"/>
</dbReference>
<proteinExistence type="predicted"/>
<dbReference type="OrthoDB" id="1682379at2"/>
<dbReference type="InterPro" id="IPR041700">
    <property type="entry name" value="OMP_b-brl_3"/>
</dbReference>
<dbReference type="SUPFAM" id="SSF49464">
    <property type="entry name" value="Carboxypeptidase regulatory domain-like"/>
    <property type="match status" value="1"/>
</dbReference>
<organism evidence="3 4">
    <name type="scientific">Dokdonia donghaensis DSW-1</name>
    <dbReference type="NCBI Taxonomy" id="1300343"/>
    <lineage>
        <taxon>Bacteria</taxon>
        <taxon>Pseudomonadati</taxon>
        <taxon>Bacteroidota</taxon>
        <taxon>Flavobacteriia</taxon>
        <taxon>Flavobacteriales</taxon>
        <taxon>Flavobacteriaceae</taxon>
        <taxon>Dokdonia</taxon>
    </lineage>
</organism>
<gene>
    <name evidence="3" type="ORF">NV36_07105</name>
</gene>
<feature type="domain" description="Outer membrane protein beta-barrel" evidence="2">
    <location>
        <begin position="450"/>
        <end position="733"/>
    </location>
</feature>
<evidence type="ECO:0000256" key="1">
    <source>
        <dbReference type="SAM" id="SignalP"/>
    </source>
</evidence>
<reference evidence="3 4" key="1">
    <citation type="submission" date="2014-10" db="EMBL/GenBank/DDBJ databases">
        <title>Draft genome sequence of the proteorhodopsin-containing marine bacterium Dokdonia donghaensis.</title>
        <authorList>
            <person name="Gomez-Consarnau L."/>
            <person name="Gonzalez J.M."/>
            <person name="Riedel T."/>
            <person name="Jaenicke S."/>
            <person name="Wagner-Doebler I."/>
            <person name="Fuhrman J.A."/>
        </authorList>
    </citation>
    <scope>NUCLEOTIDE SEQUENCE [LARGE SCALE GENOMIC DNA]</scope>
    <source>
        <strain evidence="3 4">DSW-1</strain>
    </source>
</reference>
<dbReference type="Proteomes" id="UP000030140">
    <property type="component" value="Unassembled WGS sequence"/>
</dbReference>
<dbReference type="InterPro" id="IPR008969">
    <property type="entry name" value="CarboxyPept-like_regulatory"/>
</dbReference>
<feature type="chain" id="PRO_5001999149" evidence="1">
    <location>
        <begin position="22"/>
        <end position="926"/>
    </location>
</feature>
<dbReference type="Pfam" id="PF13715">
    <property type="entry name" value="CarbopepD_reg_2"/>
    <property type="match status" value="1"/>
</dbReference>
<keyword evidence="4" id="KW-1185">Reference proteome</keyword>
<keyword evidence="1" id="KW-0732">Signal</keyword>
<protein>
    <submittedName>
        <fullName evidence="3">TonB-dependent receptor</fullName>
    </submittedName>
</protein>
<dbReference type="Gene3D" id="2.60.40.1120">
    <property type="entry name" value="Carboxypeptidase-like, regulatory domain"/>
    <property type="match status" value="1"/>
</dbReference>
<feature type="signal peptide" evidence="1">
    <location>
        <begin position="1"/>
        <end position="21"/>
    </location>
</feature>
<sequence>MQLRHLVILVGLLLVSAFAKAQNFSVTGTLSDKESKEPLEAATVFLETVKDSTLITYTITNQNGAFTLEGRAQEKDARVNISFLGYENYSKQVDLSAGDISLGAIEVGLATNTLGEVIVKSRAPITVKKDTLEFNVSSFKTKKDANIEDLLKELPGVEVDEDGKILVNGKEVNQILVNGKPFFGDDPTVATRNLTKEMVEKIQVVDTKTDDEAFAGEDGDQENKTINLTISEEKNKGVFGRVAAGAGTDERFEYAGIVNAFDNDRRISVLAGGNNINEAGFSFGEIRKMFGGGRSVYFNGNGSFGIDGRSFGGGQGITNSRSIGTNYTDEYAKGFDASMDYFYSAANSFDETRIERENILPDRRFFTNSNSRSDSNSDNHSANATINIKKDSTILINIRPKFSYAKSETRYTRDEESLDENGDLINQSDNANFIKDQGKNFENTLSITKKWGDKGAYVRARLQNEINRQESEDFIVSNTAILGDAPELIERNQFTDGETKLDGYNLNFTYRIPLIAKKLFLDADFGHRDDSRKRSRTTFDFDENTQQYTTLNEALSTDFEGRNMRTTPKLGLNYNTEKFNINFGAGYVFRTLENTDNLRPELNVKENFEALELDSYINYRFSPKASLYASVSKSNSPPDVQQLNPFVDVSDPLNITVGNPDLSPSNVYNFYGGFNNFDFQKGGGWYLNGNGSITNDAVVNKTTIDENLVRTTTYENVDGNYNVGAGGGYNKTLKIDSLRTIKYGGGIYGNFGRNVNFNNDVKYASKTRSLTPRVNVTFTWKDLFEVRPSYNISFSKTEFGLDAFDDQEFISHTVRLSTALFVPKNWEWRNEINYNYNPNIASDFQQSALFWNSTLAYSFAKERATATLKVYDVLDQNTNARRTANANFIQDVQSTVLQQYFMLSLSWKFNTLGKKGETDNGGIMFF</sequence>
<dbReference type="EMBL" id="JSAQ01000001">
    <property type="protein sequence ID" value="KGO06632.1"/>
    <property type="molecule type" value="Genomic_DNA"/>
</dbReference>
<dbReference type="KEGG" id="ddo:I597_0287"/>
<evidence type="ECO:0000259" key="2">
    <source>
        <dbReference type="Pfam" id="PF14905"/>
    </source>
</evidence>
<dbReference type="PATRIC" id="fig|1300343.5.peg.289"/>